<evidence type="ECO:0000256" key="7">
    <source>
        <dbReference type="ARBA" id="ARBA00023268"/>
    </source>
</evidence>
<keyword evidence="6" id="KW-0045">Antibiotic biosynthesis</keyword>
<dbReference type="InterPro" id="IPR042104">
    <property type="entry name" value="PKS_dehydratase_sf"/>
</dbReference>
<dbReference type="Gene3D" id="3.40.50.720">
    <property type="entry name" value="NAD(P)-binding Rossmann-like Domain"/>
    <property type="match status" value="4"/>
</dbReference>
<evidence type="ECO:0000256" key="9">
    <source>
        <dbReference type="PROSITE-ProRule" id="PRU01363"/>
    </source>
</evidence>
<dbReference type="SMART" id="SM00825">
    <property type="entry name" value="PKS_KS"/>
    <property type="match status" value="3"/>
</dbReference>
<dbReference type="RefSeq" id="WP_306069049.1">
    <property type="nucleotide sequence ID" value="NZ_JARVXU010000001.1"/>
</dbReference>
<dbReference type="InterPro" id="IPR013154">
    <property type="entry name" value="ADH-like_N"/>
</dbReference>
<dbReference type="PANTHER" id="PTHR43775:SF51">
    <property type="entry name" value="INACTIVE PHENOLPHTHIOCEROL SYNTHESIS POLYKETIDE SYNTHASE TYPE I PKS1-RELATED"/>
    <property type="match status" value="1"/>
</dbReference>
<evidence type="ECO:0000259" key="11">
    <source>
        <dbReference type="PROSITE" id="PS50075"/>
    </source>
</evidence>
<dbReference type="InterPro" id="IPR016035">
    <property type="entry name" value="Acyl_Trfase/lysoPLipase"/>
</dbReference>
<dbReference type="Gene3D" id="3.90.180.10">
    <property type="entry name" value="Medium-chain alcohol dehydrogenases, catalytic domain"/>
    <property type="match status" value="1"/>
</dbReference>
<dbReference type="InterPro" id="IPR018201">
    <property type="entry name" value="Ketoacyl_synth_AS"/>
</dbReference>
<feature type="domain" description="Ketosynthase family 3 (KS3)" evidence="12">
    <location>
        <begin position="1758"/>
        <end position="2183"/>
    </location>
</feature>
<dbReference type="InterPro" id="IPR016036">
    <property type="entry name" value="Malonyl_transacylase_ACP-bd"/>
</dbReference>
<dbReference type="InterPro" id="IPR057326">
    <property type="entry name" value="KR_dom"/>
</dbReference>
<dbReference type="SUPFAM" id="SSF51735">
    <property type="entry name" value="NAD(P)-binding Rossmann-fold domains"/>
    <property type="match status" value="7"/>
</dbReference>
<dbReference type="InterPro" id="IPR049551">
    <property type="entry name" value="PKS_DH_C"/>
</dbReference>
<dbReference type="SUPFAM" id="SSF55048">
    <property type="entry name" value="Probable ACP-binding domain of malonyl-CoA ACP transacylase"/>
    <property type="match status" value="3"/>
</dbReference>
<dbReference type="InterPro" id="IPR036291">
    <property type="entry name" value="NAD(P)-bd_dom_sf"/>
</dbReference>
<evidence type="ECO:0000256" key="5">
    <source>
        <dbReference type="ARBA" id="ARBA00022679"/>
    </source>
</evidence>
<feature type="region of interest" description="Disordered" evidence="10">
    <location>
        <begin position="2952"/>
        <end position="2990"/>
    </location>
</feature>
<dbReference type="PROSITE" id="PS00606">
    <property type="entry name" value="KS3_1"/>
    <property type="match status" value="3"/>
</dbReference>
<dbReference type="InterPro" id="IPR014031">
    <property type="entry name" value="Ketoacyl_synth_C"/>
</dbReference>
<dbReference type="Pfam" id="PF13602">
    <property type="entry name" value="ADH_zinc_N_2"/>
    <property type="match status" value="1"/>
</dbReference>
<dbReference type="PROSITE" id="PS52019">
    <property type="entry name" value="PKS_MFAS_DH"/>
    <property type="match status" value="3"/>
</dbReference>
<feature type="domain" description="PKS/mFAS DH" evidence="13">
    <location>
        <begin position="4375"/>
        <end position="4660"/>
    </location>
</feature>
<dbReference type="Proteomes" id="UP001235744">
    <property type="component" value="Chromosome"/>
</dbReference>
<dbReference type="InterPro" id="IPR055123">
    <property type="entry name" value="SpnB-like_Rossmann"/>
</dbReference>
<dbReference type="InterPro" id="IPR011032">
    <property type="entry name" value="GroES-like_sf"/>
</dbReference>
<dbReference type="InterPro" id="IPR015083">
    <property type="entry name" value="NorB/c/GfsB-D-like_docking"/>
</dbReference>
<feature type="domain" description="Carrier" evidence="11">
    <location>
        <begin position="1662"/>
        <end position="1737"/>
    </location>
</feature>
<dbReference type="CDD" id="cd00833">
    <property type="entry name" value="PKS"/>
    <property type="match status" value="3"/>
</dbReference>
<feature type="domain" description="Carrier" evidence="11">
    <location>
        <begin position="3384"/>
        <end position="3459"/>
    </location>
</feature>
<evidence type="ECO:0000259" key="12">
    <source>
        <dbReference type="PROSITE" id="PS52004"/>
    </source>
</evidence>
<dbReference type="Pfam" id="PF00698">
    <property type="entry name" value="Acyl_transf_1"/>
    <property type="match status" value="3"/>
</dbReference>
<dbReference type="Pfam" id="PF16197">
    <property type="entry name" value="KAsynt_C_assoc"/>
    <property type="match status" value="3"/>
</dbReference>
<feature type="domain" description="Ketosynthase family 3 (KS3)" evidence="12">
    <location>
        <begin position="3480"/>
        <end position="3905"/>
    </location>
</feature>
<feature type="region of interest" description="N-terminal hotdog fold" evidence="9">
    <location>
        <begin position="932"/>
        <end position="1062"/>
    </location>
</feature>
<dbReference type="InterPro" id="IPR049900">
    <property type="entry name" value="PKS_mFAS_DH"/>
</dbReference>
<keyword evidence="3" id="KW-0596">Phosphopantetheine</keyword>
<dbReference type="InterPro" id="IPR016039">
    <property type="entry name" value="Thiolase-like"/>
</dbReference>
<dbReference type="CDD" id="cd05195">
    <property type="entry name" value="enoyl_red"/>
    <property type="match status" value="1"/>
</dbReference>
<dbReference type="InterPro" id="IPR001227">
    <property type="entry name" value="Ac_transferase_dom_sf"/>
</dbReference>
<dbReference type="Pfam" id="PF08659">
    <property type="entry name" value="KR"/>
    <property type="match status" value="3"/>
</dbReference>
<evidence type="ECO:0000313" key="15">
    <source>
        <dbReference type="Proteomes" id="UP001235744"/>
    </source>
</evidence>
<dbReference type="Pfam" id="PF22953">
    <property type="entry name" value="SpnB_Rossmann"/>
    <property type="match status" value="3"/>
</dbReference>
<evidence type="ECO:0000256" key="3">
    <source>
        <dbReference type="ARBA" id="ARBA00022450"/>
    </source>
</evidence>
<feature type="region of interest" description="C-terminal hotdog fold" evidence="9">
    <location>
        <begin position="4521"/>
        <end position="4660"/>
    </location>
</feature>
<dbReference type="PANTHER" id="PTHR43775">
    <property type="entry name" value="FATTY ACID SYNTHASE"/>
    <property type="match status" value="1"/>
</dbReference>
<dbReference type="Pfam" id="PF14765">
    <property type="entry name" value="PS-DH"/>
    <property type="match status" value="3"/>
</dbReference>
<evidence type="ECO:0000256" key="2">
    <source>
        <dbReference type="ARBA" id="ARBA00004792"/>
    </source>
</evidence>
<feature type="active site" description="Proton acceptor; for dehydratase activity" evidence="9">
    <location>
        <position position="4407"/>
    </location>
</feature>
<feature type="domain" description="PKS/mFAS DH" evidence="13">
    <location>
        <begin position="932"/>
        <end position="1210"/>
    </location>
</feature>
<keyword evidence="8" id="KW-0012">Acyltransferase</keyword>
<proteinExistence type="predicted"/>
<accession>A0ABY9J343</accession>
<gene>
    <name evidence="14" type="ORF">P8A19_37350</name>
</gene>
<keyword evidence="7" id="KW-0511">Multifunctional enzyme</keyword>
<dbReference type="CDD" id="cd08956">
    <property type="entry name" value="KR_3_FAS_SDR_x"/>
    <property type="match status" value="3"/>
</dbReference>
<dbReference type="SUPFAM" id="SSF47336">
    <property type="entry name" value="ACP-like"/>
    <property type="match status" value="3"/>
</dbReference>
<protein>
    <submittedName>
        <fullName evidence="14">SDR family NAD(P)-dependent oxidoreductase</fullName>
    </submittedName>
</protein>
<dbReference type="Pfam" id="PF08240">
    <property type="entry name" value="ADH_N"/>
    <property type="match status" value="1"/>
</dbReference>
<keyword evidence="5" id="KW-0808">Transferase</keyword>
<dbReference type="InterPro" id="IPR032821">
    <property type="entry name" value="PKS_assoc"/>
</dbReference>
<dbReference type="InterPro" id="IPR020807">
    <property type="entry name" value="PKS_DH"/>
</dbReference>
<dbReference type="PROSITE" id="PS01162">
    <property type="entry name" value="QOR_ZETA_CRYSTAL"/>
    <property type="match status" value="1"/>
</dbReference>
<name>A0ABY9J343_9ACTN</name>
<evidence type="ECO:0000256" key="4">
    <source>
        <dbReference type="ARBA" id="ARBA00022553"/>
    </source>
</evidence>
<dbReference type="InterPro" id="IPR036736">
    <property type="entry name" value="ACP-like_sf"/>
</dbReference>
<dbReference type="InterPro" id="IPR002364">
    <property type="entry name" value="Quin_OxRdtase/zeta-crystal_CS"/>
</dbReference>
<dbReference type="InterPro" id="IPR006162">
    <property type="entry name" value="Ppantetheine_attach_site"/>
</dbReference>
<evidence type="ECO:0000256" key="8">
    <source>
        <dbReference type="ARBA" id="ARBA00023315"/>
    </source>
</evidence>
<dbReference type="InterPro" id="IPR014043">
    <property type="entry name" value="Acyl_transferase_dom"/>
</dbReference>
<dbReference type="Gene3D" id="3.30.70.3290">
    <property type="match status" value="3"/>
</dbReference>
<dbReference type="SMART" id="SM01294">
    <property type="entry name" value="PKS_PP_betabranch"/>
    <property type="match status" value="3"/>
</dbReference>
<feature type="active site" description="Proton donor; for dehydratase activity" evidence="9">
    <location>
        <position position="4582"/>
    </location>
</feature>
<dbReference type="Pfam" id="PF08990">
    <property type="entry name" value="Docking"/>
    <property type="match status" value="1"/>
</dbReference>
<dbReference type="SMART" id="SM00829">
    <property type="entry name" value="PKS_ER"/>
    <property type="match status" value="1"/>
</dbReference>
<dbReference type="InterPro" id="IPR050091">
    <property type="entry name" value="PKS_NRPS_Biosynth_Enz"/>
</dbReference>
<evidence type="ECO:0000259" key="13">
    <source>
        <dbReference type="PROSITE" id="PS52019"/>
    </source>
</evidence>
<evidence type="ECO:0000256" key="6">
    <source>
        <dbReference type="ARBA" id="ARBA00023194"/>
    </source>
</evidence>
<dbReference type="EMBL" id="CP120988">
    <property type="protein sequence ID" value="WLQ60749.1"/>
    <property type="molecule type" value="Genomic_DNA"/>
</dbReference>
<feature type="domain" description="Carrier" evidence="11">
    <location>
        <begin position="5444"/>
        <end position="5519"/>
    </location>
</feature>
<dbReference type="SMART" id="SM00827">
    <property type="entry name" value="PKS_AT"/>
    <property type="match status" value="3"/>
</dbReference>
<dbReference type="Gene3D" id="3.40.366.10">
    <property type="entry name" value="Malonyl-Coenzyme A Acyl Carrier Protein, domain 2"/>
    <property type="match status" value="3"/>
</dbReference>
<keyword evidence="15" id="KW-1185">Reference proteome</keyword>
<comment type="caution">
    <text evidence="9">Lacks conserved residue(s) required for the propagation of feature annotation.</text>
</comment>
<dbReference type="PROSITE" id="PS50075">
    <property type="entry name" value="CARRIER"/>
    <property type="match status" value="3"/>
</dbReference>
<feature type="domain" description="Ketosynthase family 3 (KS3)" evidence="12">
    <location>
        <begin position="33"/>
        <end position="459"/>
    </location>
</feature>
<dbReference type="PROSITE" id="PS52004">
    <property type="entry name" value="KS3_2"/>
    <property type="match status" value="3"/>
</dbReference>
<dbReference type="Gene3D" id="3.10.129.110">
    <property type="entry name" value="Polyketide synthase dehydratase"/>
    <property type="match status" value="3"/>
</dbReference>
<dbReference type="SMART" id="SM00823">
    <property type="entry name" value="PKS_PP"/>
    <property type="match status" value="3"/>
</dbReference>
<reference evidence="14 15" key="1">
    <citation type="submission" date="2023-03" db="EMBL/GenBank/DDBJ databases">
        <title>Isolation and description of six Streptomyces strains from soil environments, able to metabolize different microbial glucans.</title>
        <authorList>
            <person name="Widen T."/>
            <person name="Larsbrink J."/>
        </authorList>
    </citation>
    <scope>NUCLEOTIDE SEQUENCE [LARGE SCALE GENOMIC DNA]</scope>
    <source>
        <strain evidence="14 15">Alt2</strain>
    </source>
</reference>
<sequence length="5596" mass="584126">MTNEARLRDYLKRVTNDLLQTRQRLTEVEAERHEPIAIVGMSCRYPGGVRSPEELWEVVASGTDAISPFPENRGWDTAALYDPDPERTGRSYAREGGFLHEADRFDPAFFGISPREATAIDPQQRLLLESAWEAFERAGIDPETLRGSRTGVFAGVMYGDYGGRIRRAPDGLEGYIGTGSAGSVASGRLSYTFGLEGPAVTVDTACSSSLVALHLAVQSLRRGECDLALAGGVTIIATPGLFVEFSRQRGLSPDGRCKAFAASADGTGWGEGVGVLLVERLSDARRNGHRVLAVVRGSAVNQDGTSGQLSAPNGPSQQRVIRQALDDAGLTTADVDAVEAHGTGTKLGDPIEAQALLATYGQDRPAEQPLWLGSLKSNIGHTQAAAGVGGIIKMVQAMRYGLLPKTLHVDEPSPHVDWDAGAVRLLTEDEPWPEHGGPRRAAVSSFGISGTNAHVILEAPAAEDAGDEGARAAGPSGAVPWLLSAHDPEALKEQAALLRSYVEDRPGLDRAAVGGVLARGRAALGHRAVVVAGSHEELAPALDSLARGVPSADVVEGVVSDHGKTVFVFPGQGSQWEGMARELLATSPVFTEHLTAAAQALQPHTGWNLLDVLQGLPDTPPIDRVDVIQPALFAVMTSLAKLWQHHGIHPDAVIGHSQGEIAAAHIAGALTLNDAAQIAALRSHTLLQLAGTGAMASLPLTHQQTTTLLTQHPDLHIAAHNGPTTTVIAGNPHTLNTLITTLNNQNIRARTIPVDYASHTPHVQPLQNTLHTLLHHITPQPTTTAFYSTLHARPIDTTELTGDYWYENLSNPVQLHPTVERLLEDGHSVFVEVSPHPVLTTALQDTADTTDTHALITGTLRRNEGTLNRFHLSLALLHTHGIPVDWTPAVPEAGDGAPHDLPTYPFQHRSYWLEDAATDGDPESLGLHTTQHPLLAAATTLAQGDALLLTGRISLRTHPWLAGHAVDGTAVLPAAAALELALEAGRLLGDLPVAELTLDAPVVFPATGGLDVQMTAGPPRGDGRRDLTLHTRAYDDADDDDTLHGAWTSHVTALLGTAGSASESAPGSLTSWPPTGATAVEVGEVYERLVTLGHELGPALQGLTRLWRRGDELYAEVSAPEGVAADTGRYGLHPALLTASVQALLSQGDELLEPAVWRGVSLYAVGAGGLRVRVSPHGKGFAVLLADPAGAPVASVESVVLRPLPAGALDRADRVRHDWLLRTDWTAVAAPGEDDSSPYPSWTSSAEPEAGLRDAFGDAGHVPYDPAPGEGAAPGLVLLHAPSASELLPALRTWTADEANSATRLAVLTRHAVTTGPDDVQDLVPSPVWGLIRVAQAENPGRITLVDLDTEPSSLGALPAALSAGEPQLALRDGEIRVPRLIASVSQDAGELPVLPEDATVVVSGGGDLAAVAAIHAVTALGARHLLLLSPAAGLADRLTGLGAEVVVADGDAADRDFLAGALAALPAAHPVGAVLHAPPAPDRTVLLSTAPEEFGARLRAAGAAAWNLHELTLGLDLAAFVLLAPDASSALGGTGRAGAAAVGTYLDALAQHRVSLGLPGVSLSWGPRDAAPDSAFHGLVRFDEDQVTAGLELALRSANRPALLAARLDRAALGAQAGTGLLPPVLRSLVRTVRTAAGADAAAAGTLVSALVGLSGPEQLRLLGELVGEQVAGVLRHSAEDTVDASRAFKDLGFDSLTAVELRNRLNTATGLRLPATLVFDHPSPAALAAHLRDRLLGDGTGTGTVAPIGRTPLQDGEPIAIVSMACRYPGGVRTPEDLWQVVASESDVISPFPTDRGWDLDRLFDPDPAHPGTSYAREGGFLHDADQFDPAFFGISPREATSMDPQQRLLLESAWEAFERAGIDPTSLQGSRTGVFAGVVYTDYGSRVKLPADMEGYLGIGSAGSIASGRIAYTLGLEGPAVTVDTACSSSLVALHLAVQSLRRGECDLALAGGATVLANPDIFIGFSRQRGLAPDARCKVFAAGADGTAFGEGVGLLLVERLSDARRNGHEVLAVVRGTATNQDGASNGLTAPNGPSQQRVIRQALADAGLTTSDVDAMEAHGTGTTLGDPIEAQALLATYGQDRPSEQPLWLGSLKSNIGHTQAAAGVGGIIKMVQAMRYGLLPKTLHVDEPSPHVDWDAGAVRLLTEAREWLPNGRPRRAGVSGFGMSGTNAHVVLEEAPDDVTANEPSVTGAASPPWLLYGHNAEALATNAGQLRRHLQEHPELDPGPAAKALATGRAGLAHRAVVVAQDRERLLESLAGLERGTTGSDAVRGTVTETGKTVFVFPGQGSQWEGMARELLATSPVFTEHLTAAAQALQPHTGWNLLDVLQGLPDTPPIDRVDVIQPALFAVMTSLAKLWQHHGIHPDAVIGHSQGEIAAAHIAGALTLNDAAQIAALRSHTLLQLAGTGAMASLPLTHQQTTTLLTQHPDLHIAAHNGPTTTVIAGNPHTLNTLITTLNNQNIRARTIPVDYASHTPHVQPLQNTLHTLLHHITPQPTTTAFYSTLHARPIDTTELTGDYWYENLSNPVQLHPTVERLLEDGHSVFVEVSPHPVLTTALQDTADTTDTHALITGTLRRNEGTLNRFHLSLALLHTHGIPVDWTPAVPEAGDGAPHDLPTYPFQHRSYWLEDAATDGDPESLGLHTTQHPLLAAATTLAQGDALLLTGRISLRTHPWLAGHAVDGTAVLPAAAALELALEAGRLLGDLPVAELTLDAPVVFPATGGLDVQMTAGPPRGDGRRDLTLHTRAYDDADDDDTLHGAWTSHVTALLGTAGSASESAPGSLTSWPPTGATAVEVGEVYERLVTLGHELGPALQGLTRLWRRGDELYAEVSAPEGVAADTGRYGLHPALLTASVQALLSQGDELLEPAVWRGVSLYAVGAGGLRVRVSPHGKGFAVLLADPAGAPVASVESVVLRPLPAGALDRADRVRHDWLLRTDWTAVAAPGEDDSSPYPSWTSSAEPEAGLRDAFGDAGHVPYDPAPGEGAAPGLVLLHAPSASELLPALRTWTADEANSATRLAVLTRHAVTTGPDDVQDLVPSPVWGLIRVAQAENPGRITLVDLDTEPSSLGALPAALSAGEPQLALRDGEIRVPRLIASVSQDAGELPVLPEDATVVVSGGGDLAAVAAIHAVTALGARHLLLLSPAAGLADRLTGLGAEVVVADGDAADRDFLAGALAALPAAHPVGAVLHAPPAPDRTVLLSTAPEEFGARLRAAGAAAWNLHELTLGLDLAAFVLLAPDASSALGGTGRAGAAAVGTYLDALAQHRVSLGLPGVSLSWGPRDAAPDSAFHGLVRFDEDQVTAGLELALRSANRPALLAARLDRAALGAQAGTGLLPPVLRSLVRTVRTAAGADAAAAGTLVSALVGLSGPEQLRLLGELVGEQVAGVLRHSAEDTVDASRAFKDLGFDSLTAVELRNRLNTATGLRLPATLVFDHPSPAALAAHLRDRLLGDGTGTGTVAPIGRTPLQDGEPIAIVSMACRYPGGVRTPEDLWQVVASESDVISPFPTDRGWDLDRLFDPDPAHPGTSYAREGGFLHDADQFDPAFFGISPREATSMDPQQRLLLESAWEAFERAGIDPTSLQGSRTGVFAGVVYTDYGSRVKLPADMEGYLGIGSAGSIASGRIAYTLGLEGPAVTVDTACSSSLVALHLAVQSLRRGECDLALAGGATVLANPDIFIGFSRQRGLAPDARCKVFAAGADGTAFGEGVGLLLVERLSDARRNGHEVLAVVRGTATNQDGASNGLTAPNGPSQQRVIRQALADAGLTTSDVDAMEAHGTGTTLGDPIEAQALLATYGQDRPSEQPLWLGSLKSNIGHTQAAAGVGGIIKMVQAMRYGLLPKTLHVDEPSPHVDWDAGAVRLLTEAREWLPNGRPRRAGVSGFGMSGTNAHVVLEEAPDDVTANEPSVTGAASPPWLLYGHNAEALATNAGQLRRHLQEHPELDPGPAAKALATGRAGLAHRAVVVAQDRERLLESLAGLERGTTGSDAVRGTVTETGKTVFVFPGQGSQWEGMARELLATSPVFTEHLTAAAEALQPHTGWNLLDVLQGLPDTPPIDRVDVIQPALFAVMTSLAKLWQHHGIHPDAVIGHSQGEIAAAHIAGALTLNDAAQIAALRSHTLLQLAGTGAMASLPLTHQQTTTLLTQHPDLHIAAHNGPTTTVIAGNPHTLNTLITTLNNQNIRARTIPVDYASHTPHVQPLQNTLHTLLHHITPQPTTTAFYSTLTNSFIDTTELDGDYWYRNLSNPVLFEPAVRALLDSEHSVFVEVSPHPVLTTALQDTADTTDTHTLITGTLRRNEGTLNRFHLSLAHLHTHGIPVDWTPALPTVAGRATDLPTYPFQRRRYWLEGPAAHSDAGSLGVDSADHPFLAASTTLAQGETLLLTGRVSLRTHPWLADHAVSGTPLLPATAQLELALQAGRHVGAASVDELTLEAPLFVPERGGVRIQVVVEAPDAEGRRRLTVHARPDGPADDVLGEAPGWTRHATGVLAPAGAAPHAAGEDDGAVWPPDGATALDTEGLYAELAALGYEYGPAFRNLTAAWRSGDTVYGEVSLAPELHAEAARFVLHPALLDSALHTLGLGNFLGEGIRLPFSWSGAALRATGATSLRVTVAPGDGGRDTVRVSVADPAGAAVLDVETLTLRPVAPGQLPAAPGPSAADSLYALEWTELGEPAPFPEDTGAFEVLDATAPFEGPAPVAAGAAVEWLLDRLRNHVADEEQPEARLVVLTRRAVAARAGDPVDLAAAPLWGLARSAATENPGRITLVDLDGEQSSQDVLAAAVAGDEPQLALRDGRILVPRLRRTETGAMTVVPPEGVAGWRLETPGGSPDDLRAAPHPAAEAPLSDGQVRIEVRAAGLNFRDVLTALGMVPVGAPLGTEVAGTVVETGPGADGFEVGDRVFGLAPGAVGPLAVADRRLIARMPGGWSYAEAAGVPAVFTTAYYGLVELAGLRRGERVLIHSGAGGVGMAALQVARHLGAEVFATASPGKWGALRALGLDADHIASSRTTGFEQQVLDVTGRGGTAPAPGVDVVLNSLTGEFIDASLRLLSAGGRFVEMGIADLRAPEDIAAVRPGVAYRPFELLDMDPDRVGDVLTRVLALFEQGVLSPLPVTTWDVSRAPDAFRHFGQARQVGKVVLTLPPRTAREGTVLITGGTGTLGSALARHLVTEHGVRHLLLTGRRGPEAPGASGLRSELEELGATVRIAACDAADRESLAGLLASVPSGQPLTGVVHAAGVLDDGVLASLTPEKVRAVLRPKADAAWNLHELTRDLDLSLFVLFSSASGLLGGAGQGNYAAANVFLDALAGHRRARGLPAVSLAWGMWEAASGMTGHLAGADRARIARGGLVPMSVPEGLALFDAALADGRPLLVPAPLDGAGLRALAEAGPGTGGVPAVLRSLVRAPAVRRAASGARVPASSAAQGLAALGGPERTQALLTLVREQVAAVLGHLTADDITADRAFKEIGFDSLTAVELRNRISAATGLRLPTTTVFDFPTPTALAERLSALLAPEERTDAGELERLLESVTVDSEGFHELRERLRAALWRWDEQAAEPADGAGRTPDGDLDAATDEELFRALDEELGAS</sequence>
<dbReference type="InterPro" id="IPR049552">
    <property type="entry name" value="PKS_DH_N"/>
</dbReference>
<evidence type="ECO:0000256" key="10">
    <source>
        <dbReference type="SAM" id="MobiDB-lite"/>
    </source>
</evidence>
<feature type="region of interest" description="Disordered" evidence="10">
    <location>
        <begin position="5562"/>
        <end position="5582"/>
    </location>
</feature>
<feature type="region of interest" description="C-terminal hotdog fold" evidence="9">
    <location>
        <begin position="2799"/>
        <end position="2932"/>
    </location>
</feature>
<dbReference type="InterPro" id="IPR020843">
    <property type="entry name" value="ER"/>
</dbReference>
<keyword evidence="4" id="KW-0597">Phosphoprotein</keyword>
<dbReference type="InterPro" id="IPR014030">
    <property type="entry name" value="Ketoacyl_synth_N"/>
</dbReference>
<feature type="region of interest" description="N-terminal hotdog fold" evidence="9">
    <location>
        <begin position="4375"/>
        <end position="4505"/>
    </location>
</feature>
<dbReference type="Pfam" id="PF00109">
    <property type="entry name" value="ketoacyl-synt"/>
    <property type="match status" value="3"/>
</dbReference>
<dbReference type="SUPFAM" id="SSF52151">
    <property type="entry name" value="FabD/lysophospholipase-like"/>
    <property type="match status" value="3"/>
</dbReference>
<dbReference type="InterPro" id="IPR020806">
    <property type="entry name" value="PKS_PP-bd"/>
</dbReference>
<dbReference type="SMART" id="SM00822">
    <property type="entry name" value="PKS_KR"/>
    <property type="match status" value="3"/>
</dbReference>
<dbReference type="SUPFAM" id="SSF53901">
    <property type="entry name" value="Thiolase-like"/>
    <property type="match status" value="3"/>
</dbReference>
<dbReference type="Pfam" id="PF00550">
    <property type="entry name" value="PP-binding"/>
    <property type="match status" value="3"/>
</dbReference>
<dbReference type="PROSITE" id="PS00012">
    <property type="entry name" value="PHOSPHOPANTETHEINE"/>
    <property type="match status" value="3"/>
</dbReference>
<organism evidence="14 15">
    <name type="scientific">Streptomyces poriferorum</name>
    <dbReference type="NCBI Taxonomy" id="2798799"/>
    <lineage>
        <taxon>Bacteria</taxon>
        <taxon>Bacillati</taxon>
        <taxon>Actinomycetota</taxon>
        <taxon>Actinomycetes</taxon>
        <taxon>Kitasatosporales</taxon>
        <taxon>Streptomycetaceae</taxon>
        <taxon>Streptomyces</taxon>
    </lineage>
</organism>
<dbReference type="Pfam" id="PF02801">
    <property type="entry name" value="Ketoacyl-synt_C"/>
    <property type="match status" value="3"/>
</dbReference>
<feature type="region of interest" description="Disordered" evidence="10">
    <location>
        <begin position="1230"/>
        <end position="1268"/>
    </location>
</feature>
<dbReference type="SUPFAM" id="SSF50129">
    <property type="entry name" value="GroES-like"/>
    <property type="match status" value="1"/>
</dbReference>
<comment type="pathway">
    <text evidence="2">Antibiotic biosynthesis.</text>
</comment>
<feature type="region of interest" description="C-terminal hotdog fold" evidence="9">
    <location>
        <begin position="1077"/>
        <end position="1210"/>
    </location>
</feature>
<dbReference type="Pfam" id="PF21089">
    <property type="entry name" value="PKS_DH_N"/>
    <property type="match status" value="3"/>
</dbReference>
<dbReference type="SMART" id="SM00826">
    <property type="entry name" value="PKS_DH"/>
    <property type="match status" value="3"/>
</dbReference>
<comment type="cofactor">
    <cofactor evidence="1">
        <name>pantetheine 4'-phosphate</name>
        <dbReference type="ChEBI" id="CHEBI:47942"/>
    </cofactor>
</comment>
<dbReference type="Gene3D" id="1.10.1200.10">
    <property type="entry name" value="ACP-like"/>
    <property type="match status" value="3"/>
</dbReference>
<dbReference type="Gene3D" id="3.40.47.10">
    <property type="match status" value="3"/>
</dbReference>
<dbReference type="InterPro" id="IPR020841">
    <property type="entry name" value="PKS_Beta-ketoAc_synthase_dom"/>
</dbReference>
<feature type="region of interest" description="N-terminal hotdog fold" evidence="9">
    <location>
        <begin position="2654"/>
        <end position="2784"/>
    </location>
</feature>
<feature type="domain" description="PKS/mFAS DH" evidence="13">
    <location>
        <begin position="2654"/>
        <end position="2932"/>
    </location>
</feature>
<dbReference type="InterPro" id="IPR013968">
    <property type="entry name" value="PKS_KR"/>
</dbReference>
<evidence type="ECO:0000313" key="14">
    <source>
        <dbReference type="EMBL" id="WLQ60749.1"/>
    </source>
</evidence>
<dbReference type="InterPro" id="IPR009081">
    <property type="entry name" value="PP-bd_ACP"/>
</dbReference>
<evidence type="ECO:0000256" key="1">
    <source>
        <dbReference type="ARBA" id="ARBA00001957"/>
    </source>
</evidence>